<dbReference type="Pfam" id="PF07727">
    <property type="entry name" value="RVT_2"/>
    <property type="match status" value="2"/>
</dbReference>
<sequence>MRIILNQERNEYVIIESVPNEPGTNPPRASKDKFEKHMDDMLDVGCLVLATITLELQKQHEYVGYALETNAFTLNRVPSKSVQKTPYEMWTGKSPNMSFMRIWGCKAYVEHQMSTKLEPKSQNALLLDIPKKLRDTISTTRTKCLFLELEYSLRRNFSQTVERVEILNLKKFNNNKSLNQKLKGISQAVEENPTDLETQPLRRSARERHEPERYGFLVTTHGDVILVDQDEPKTYQEAVASSDSEKWLEAMRSEMDSMSENQVWTLVEPPEGIKPIGCKWVFKKKTDMDGNVQTYKGRLVAKVAAFHDYEIWQMDVKTAFLNGKLEEDVYMTQPEGFVTPGDARKVCKLQRSIYGLKQASRSWNLRFNEAIQEFGFIRNEDEPCVYKKFSGSIVSFLILGFLPMRHGISLSKEMCPSTPQERERMSQIPYVSAIESIMYAMICTRPDLSYALSMTSRYQKSSKQETVVDSATKVEYVSASEATKEIVWIKKFISELGVVPSISDAVGLYCDNNGAIAQAKEPRSHHGPKHTFKFFYLIR</sequence>
<dbReference type="PANTHER" id="PTHR11439">
    <property type="entry name" value="GAG-POL-RELATED RETROTRANSPOSON"/>
    <property type="match status" value="1"/>
</dbReference>
<evidence type="ECO:0000313" key="3">
    <source>
        <dbReference type="Proteomes" id="UP001472677"/>
    </source>
</evidence>
<dbReference type="Proteomes" id="UP001472677">
    <property type="component" value="Unassembled WGS sequence"/>
</dbReference>
<dbReference type="CDD" id="cd09272">
    <property type="entry name" value="RNase_HI_RT_Ty1"/>
    <property type="match status" value="1"/>
</dbReference>
<gene>
    <name evidence="2" type="ORF">V6N12_047370</name>
</gene>
<feature type="domain" description="Reverse transcriptase Ty1/copia-type" evidence="1">
    <location>
        <begin position="261"/>
        <end position="302"/>
    </location>
</feature>
<organism evidence="2 3">
    <name type="scientific">Hibiscus sabdariffa</name>
    <name type="common">roselle</name>
    <dbReference type="NCBI Taxonomy" id="183260"/>
    <lineage>
        <taxon>Eukaryota</taxon>
        <taxon>Viridiplantae</taxon>
        <taxon>Streptophyta</taxon>
        <taxon>Embryophyta</taxon>
        <taxon>Tracheophyta</taxon>
        <taxon>Spermatophyta</taxon>
        <taxon>Magnoliopsida</taxon>
        <taxon>eudicotyledons</taxon>
        <taxon>Gunneridae</taxon>
        <taxon>Pentapetalae</taxon>
        <taxon>rosids</taxon>
        <taxon>malvids</taxon>
        <taxon>Malvales</taxon>
        <taxon>Malvaceae</taxon>
        <taxon>Malvoideae</taxon>
        <taxon>Hibiscus</taxon>
    </lineage>
</organism>
<evidence type="ECO:0000259" key="1">
    <source>
        <dbReference type="Pfam" id="PF07727"/>
    </source>
</evidence>
<reference evidence="2 3" key="1">
    <citation type="journal article" date="2024" name="G3 (Bethesda)">
        <title>Genome assembly of Hibiscus sabdariffa L. provides insights into metabolisms of medicinal natural products.</title>
        <authorList>
            <person name="Kim T."/>
        </authorList>
    </citation>
    <scope>NUCLEOTIDE SEQUENCE [LARGE SCALE GENOMIC DNA]</scope>
    <source>
        <strain evidence="2">TK-2024</strain>
        <tissue evidence="2">Old leaves</tissue>
    </source>
</reference>
<accession>A0ABR2DAP7</accession>
<dbReference type="SUPFAM" id="SSF56672">
    <property type="entry name" value="DNA/RNA polymerases"/>
    <property type="match status" value="1"/>
</dbReference>
<evidence type="ECO:0000313" key="2">
    <source>
        <dbReference type="EMBL" id="KAK8533968.1"/>
    </source>
</evidence>
<comment type="caution">
    <text evidence="2">The sequence shown here is derived from an EMBL/GenBank/DDBJ whole genome shotgun (WGS) entry which is preliminary data.</text>
</comment>
<feature type="domain" description="Reverse transcriptase Ty1/copia-type" evidence="1">
    <location>
        <begin position="303"/>
        <end position="393"/>
    </location>
</feature>
<keyword evidence="3" id="KW-1185">Reference proteome</keyword>
<dbReference type="EMBL" id="JBBPBM010000032">
    <property type="protein sequence ID" value="KAK8533968.1"/>
    <property type="molecule type" value="Genomic_DNA"/>
</dbReference>
<dbReference type="PANTHER" id="PTHR11439:SF496">
    <property type="entry name" value="RNA-DIRECTED DNA POLYMERASE"/>
    <property type="match status" value="1"/>
</dbReference>
<dbReference type="InterPro" id="IPR043502">
    <property type="entry name" value="DNA/RNA_pol_sf"/>
</dbReference>
<proteinExistence type="predicted"/>
<dbReference type="InterPro" id="IPR013103">
    <property type="entry name" value="RVT_2"/>
</dbReference>
<protein>
    <recommendedName>
        <fullName evidence="1">Reverse transcriptase Ty1/copia-type domain-containing protein</fullName>
    </recommendedName>
</protein>
<name>A0ABR2DAP7_9ROSI</name>